<evidence type="ECO:0000313" key="4">
    <source>
        <dbReference type="Proteomes" id="UP000284416"/>
    </source>
</evidence>
<proteinExistence type="predicted"/>
<evidence type="ECO:0000259" key="2">
    <source>
        <dbReference type="Pfam" id="PF14341"/>
    </source>
</evidence>
<dbReference type="AlphaFoldDB" id="A0A417YY66"/>
<gene>
    <name evidence="3" type="ORF">D1B31_03820</name>
</gene>
<evidence type="ECO:0000256" key="1">
    <source>
        <dbReference type="SAM" id="Phobius"/>
    </source>
</evidence>
<evidence type="ECO:0000313" key="3">
    <source>
        <dbReference type="EMBL" id="RHW42722.1"/>
    </source>
</evidence>
<feature type="transmembrane region" description="Helical" evidence="1">
    <location>
        <begin position="20"/>
        <end position="42"/>
    </location>
</feature>
<dbReference type="InterPro" id="IPR025746">
    <property type="entry name" value="PilX_N_dom"/>
</dbReference>
<keyword evidence="1" id="KW-0472">Membrane</keyword>
<feature type="domain" description="Type 4 fimbrial biogenesis protein PilX N-terminal" evidence="2">
    <location>
        <begin position="16"/>
        <end position="65"/>
    </location>
</feature>
<dbReference type="Pfam" id="PF14341">
    <property type="entry name" value="PilX_N"/>
    <property type="match status" value="1"/>
</dbReference>
<organism evidence="3 4">
    <name type="scientific">Neobacillus notoginsengisoli</name>
    <dbReference type="NCBI Taxonomy" id="1578198"/>
    <lineage>
        <taxon>Bacteria</taxon>
        <taxon>Bacillati</taxon>
        <taxon>Bacillota</taxon>
        <taxon>Bacilli</taxon>
        <taxon>Bacillales</taxon>
        <taxon>Bacillaceae</taxon>
        <taxon>Neobacillus</taxon>
    </lineage>
</organism>
<accession>A0A417YY66</accession>
<sequence length="450" mass="48389">MSGNMEKRIGFAKNERGMALVLVMVVMVVVSMLGLGMMGMAVNNVKMGTGERDYQSAYYIAEAGSAYGMNEISSVMNKAYAKEQTLAGFFANIDAALNLGNEKTVDGFEESFGKKPTAKVKIEKISSDTIISYTNDYKITSVGTIDNRSRTVVRIVHVSWKPKSVVTIPSNTVLFARDSIDIANTPITGTVATNSTEASNQVKITGSKFEREQMKYDAKTATVTPEFPAFQIPSTAGSFSGNLLTMGKDMAFKTLMVNSSSTLTINVGDYNRNLIVEQLTLASNAKIKIIGKGKLSIYAKNITLASGSEINIDKDTNKLYVFLEGPGTTINAGIIYGSMYAKELNSQLMVNTTSGIQGHIITGGTSPIKLDGNPMPTARMIFAPNAEITLDATFSGSIIAKSIISKGANKVGTFEFVQINYENSPLFMDTGTGANPVQDIIVSDPVREIN</sequence>
<protein>
    <recommendedName>
        <fullName evidence="2">Type 4 fimbrial biogenesis protein PilX N-terminal domain-containing protein</fullName>
    </recommendedName>
</protein>
<keyword evidence="4" id="KW-1185">Reference proteome</keyword>
<name>A0A417YY66_9BACI</name>
<dbReference type="Proteomes" id="UP000284416">
    <property type="component" value="Unassembled WGS sequence"/>
</dbReference>
<comment type="caution">
    <text evidence="3">The sequence shown here is derived from an EMBL/GenBank/DDBJ whole genome shotgun (WGS) entry which is preliminary data.</text>
</comment>
<keyword evidence="1" id="KW-1133">Transmembrane helix</keyword>
<dbReference type="EMBL" id="QWEG01000002">
    <property type="protein sequence ID" value="RHW42722.1"/>
    <property type="molecule type" value="Genomic_DNA"/>
</dbReference>
<keyword evidence="1" id="KW-0812">Transmembrane</keyword>
<reference evidence="3 4" key="1">
    <citation type="journal article" date="2017" name="Int. J. Syst. Evol. Microbiol.">
        <title>Bacillus notoginsengisoli sp. nov., a novel bacterium isolated from the rhizosphere of Panax notoginseng.</title>
        <authorList>
            <person name="Zhang M.Y."/>
            <person name="Cheng J."/>
            <person name="Cai Y."/>
            <person name="Zhang T.Y."/>
            <person name="Wu Y.Y."/>
            <person name="Manikprabhu D."/>
            <person name="Li W.J."/>
            <person name="Zhang Y.X."/>
        </authorList>
    </citation>
    <scope>NUCLEOTIDE SEQUENCE [LARGE SCALE GENOMIC DNA]</scope>
    <source>
        <strain evidence="3 4">JCM 30743</strain>
    </source>
</reference>